<organism evidence="1 2">
    <name type="scientific">Thiorhodovibrio frisius</name>
    <dbReference type="NCBI Taxonomy" id="631362"/>
    <lineage>
        <taxon>Bacteria</taxon>
        <taxon>Pseudomonadati</taxon>
        <taxon>Pseudomonadota</taxon>
        <taxon>Gammaproteobacteria</taxon>
        <taxon>Chromatiales</taxon>
        <taxon>Chromatiaceae</taxon>
        <taxon>Thiorhodovibrio</taxon>
    </lineage>
</organism>
<dbReference type="HOGENOM" id="CLU_069130_0_0_6"/>
<gene>
    <name evidence="1" type="ORF">Thi970DRAFT_01592</name>
</gene>
<dbReference type="eggNOG" id="COG1533">
    <property type="taxonomic scope" value="Bacteria"/>
</dbReference>
<reference evidence="2" key="1">
    <citation type="submission" date="2011-06" db="EMBL/GenBank/DDBJ databases">
        <authorList>
            <consortium name="US DOE Joint Genome Institute (JGI-PGF)"/>
            <person name="Lucas S."/>
            <person name="Han J."/>
            <person name="Lapidus A."/>
            <person name="Cheng J.-F."/>
            <person name="Goodwin L."/>
            <person name="Pitluck S."/>
            <person name="Peters L."/>
            <person name="Land M.L."/>
            <person name="Hauser L."/>
            <person name="Vogl K."/>
            <person name="Liu Z."/>
            <person name="Overmann J."/>
            <person name="Frigaard N.-U."/>
            <person name="Bryant D.A."/>
            <person name="Woyke T.J."/>
        </authorList>
    </citation>
    <scope>NUCLEOTIDE SEQUENCE [LARGE SCALE GENOMIC DNA]</scope>
    <source>
        <strain evidence="2">970</strain>
    </source>
</reference>
<dbReference type="EMBL" id="JH603169">
    <property type="protein sequence ID" value="EIC21385.1"/>
    <property type="molecule type" value="Genomic_DNA"/>
</dbReference>
<evidence type="ECO:0000313" key="1">
    <source>
        <dbReference type="EMBL" id="EIC21385.1"/>
    </source>
</evidence>
<dbReference type="STRING" id="631362.Thi970DRAFT_01592"/>
<dbReference type="InterPro" id="IPR014998">
    <property type="entry name" value="DUF1848"/>
</dbReference>
<name>H8Z170_9GAMM</name>
<accession>H8Z170</accession>
<evidence type="ECO:0000313" key="2">
    <source>
        <dbReference type="Proteomes" id="UP000002964"/>
    </source>
</evidence>
<protein>
    <recommendedName>
        <fullName evidence="3">DNA repair photolyase</fullName>
    </recommendedName>
</protein>
<dbReference type="AlphaFoldDB" id="H8Z170"/>
<evidence type="ECO:0008006" key="3">
    <source>
        <dbReference type="Google" id="ProtNLM"/>
    </source>
</evidence>
<sequence>MPPRSLHGWIHGVPRGCHSAQNRKPFTIGIAASFIVSLRILSASRRTDIPAFYGDWFMNRMRAGWCAVPNPFNAEQVSRMDFVPGETVIVFWTRWPLPFLRHLDELEQRGFAFYFLYTLVDYPRPLEPHAPLCVKSLDAFRRLANRVGPERVVWRYDPIVLSNAMDGDFHRERFARIGQRLRGATRRVVISILDDYAKMRGRLQTLGAAHPELAPRPFDTERDGSLIRDLATIAGDLGLDIQSCAEEIDLQPWGVSPGKCIDDRLIRRLFGLAAAARKDKSQRALCGCIEARDIGMYDSCLFGCAYCYATRSFALARCHQAAHDPHGESLYGGYRVALDRSKDASAEPRLPVQRDLFETSGPL</sequence>
<dbReference type="Pfam" id="PF08902">
    <property type="entry name" value="DUF1848"/>
    <property type="match status" value="1"/>
</dbReference>
<dbReference type="Proteomes" id="UP000002964">
    <property type="component" value="Unassembled WGS sequence"/>
</dbReference>
<keyword evidence="2" id="KW-1185">Reference proteome</keyword>
<reference evidence="1 2" key="2">
    <citation type="submission" date="2011-11" db="EMBL/GenBank/DDBJ databases">
        <authorList>
            <consortium name="US DOE Joint Genome Institute"/>
            <person name="Lucas S."/>
            <person name="Han J."/>
            <person name="Lapidus A."/>
            <person name="Cheng J.-F."/>
            <person name="Goodwin L."/>
            <person name="Pitluck S."/>
            <person name="Peters L."/>
            <person name="Ovchinnikova G."/>
            <person name="Zhang X."/>
            <person name="Detter J.C."/>
            <person name="Han C."/>
            <person name="Tapia R."/>
            <person name="Land M."/>
            <person name="Hauser L."/>
            <person name="Kyrpides N."/>
            <person name="Ivanova N."/>
            <person name="Pagani I."/>
            <person name="Vogl K."/>
            <person name="Liu Z."/>
            <person name="Overmann J."/>
            <person name="Frigaard N.-U."/>
            <person name="Bryant D."/>
            <person name="Woyke T."/>
        </authorList>
    </citation>
    <scope>NUCLEOTIDE SEQUENCE [LARGE SCALE GENOMIC DNA]</scope>
    <source>
        <strain evidence="1 2">970</strain>
    </source>
</reference>
<proteinExistence type="predicted"/>